<accession>A0A318ESH4</accession>
<evidence type="ECO:0000256" key="6">
    <source>
        <dbReference type="SAM" id="MobiDB-lite"/>
    </source>
</evidence>
<evidence type="ECO:0000259" key="7">
    <source>
        <dbReference type="SMART" id="SM00833"/>
    </source>
</evidence>
<dbReference type="Pfam" id="PF07683">
    <property type="entry name" value="CobW_C"/>
    <property type="match status" value="1"/>
</dbReference>
<dbReference type="RefSeq" id="WP_110290207.1">
    <property type="nucleotide sequence ID" value="NZ_QICS01000001.1"/>
</dbReference>
<comment type="caution">
    <text evidence="8">The sequence shown here is derived from an EMBL/GenBank/DDBJ whole genome shotgun (WGS) entry which is preliminary data.</text>
</comment>
<keyword evidence="1" id="KW-0547">Nucleotide-binding</keyword>
<comment type="catalytic activity">
    <reaction evidence="5">
        <text>GTP + H2O = GDP + phosphate + H(+)</text>
        <dbReference type="Rhea" id="RHEA:19669"/>
        <dbReference type="ChEBI" id="CHEBI:15377"/>
        <dbReference type="ChEBI" id="CHEBI:15378"/>
        <dbReference type="ChEBI" id="CHEBI:37565"/>
        <dbReference type="ChEBI" id="CHEBI:43474"/>
        <dbReference type="ChEBI" id="CHEBI:58189"/>
    </reaction>
    <physiologicalReaction direction="left-to-right" evidence="5">
        <dbReference type="Rhea" id="RHEA:19670"/>
    </physiologicalReaction>
</comment>
<dbReference type="AlphaFoldDB" id="A0A318ESH4"/>
<dbReference type="Pfam" id="PF02492">
    <property type="entry name" value="cobW"/>
    <property type="match status" value="1"/>
</dbReference>
<evidence type="ECO:0000256" key="1">
    <source>
        <dbReference type="ARBA" id="ARBA00022741"/>
    </source>
</evidence>
<dbReference type="InterPro" id="IPR011629">
    <property type="entry name" value="CobW-like_C"/>
</dbReference>
<gene>
    <name evidence="8" type="ORF">C8E03_101516</name>
</gene>
<keyword evidence="3" id="KW-0143">Chaperone</keyword>
<dbReference type="SMART" id="SM00833">
    <property type="entry name" value="CobW_C"/>
    <property type="match status" value="1"/>
</dbReference>
<evidence type="ECO:0000256" key="2">
    <source>
        <dbReference type="ARBA" id="ARBA00022801"/>
    </source>
</evidence>
<proteinExistence type="inferred from homology"/>
<dbReference type="EMBL" id="QICS01000001">
    <property type="protein sequence ID" value="PXV95885.1"/>
    <property type="molecule type" value="Genomic_DNA"/>
</dbReference>
<dbReference type="CDD" id="cd03112">
    <property type="entry name" value="CobW-like"/>
    <property type="match status" value="1"/>
</dbReference>
<protein>
    <submittedName>
        <fullName evidence="8">G3E family GTPase</fullName>
    </submittedName>
</protein>
<evidence type="ECO:0000256" key="4">
    <source>
        <dbReference type="ARBA" id="ARBA00034320"/>
    </source>
</evidence>
<name>A0A318ESH4_9FIRM</name>
<feature type="domain" description="CobW C-terminal" evidence="7">
    <location>
        <begin position="273"/>
        <end position="389"/>
    </location>
</feature>
<comment type="similarity">
    <text evidence="4">Belongs to the SIMIBI class G3E GTPase family. ZNG1 subfamily.</text>
</comment>
<organism evidence="8 9">
    <name type="scientific">Lachnotalea glycerini</name>
    <dbReference type="NCBI Taxonomy" id="1763509"/>
    <lineage>
        <taxon>Bacteria</taxon>
        <taxon>Bacillati</taxon>
        <taxon>Bacillota</taxon>
        <taxon>Clostridia</taxon>
        <taxon>Lachnospirales</taxon>
        <taxon>Lachnospiraceae</taxon>
        <taxon>Lachnotalea</taxon>
    </lineage>
</organism>
<dbReference type="Gene3D" id="3.40.50.300">
    <property type="entry name" value="P-loop containing nucleotide triphosphate hydrolases"/>
    <property type="match status" value="1"/>
</dbReference>
<dbReference type="InterPro" id="IPR036627">
    <property type="entry name" value="CobW-likC_sf"/>
</dbReference>
<dbReference type="Gene3D" id="3.30.1220.10">
    <property type="entry name" value="CobW-like, C-terminal domain"/>
    <property type="match status" value="1"/>
</dbReference>
<dbReference type="InterPro" id="IPR051927">
    <property type="entry name" value="Zn_Chap_cDPG_Synth"/>
</dbReference>
<feature type="compositionally biased region" description="Acidic residues" evidence="6">
    <location>
        <begin position="164"/>
        <end position="174"/>
    </location>
</feature>
<keyword evidence="2" id="KW-0378">Hydrolase</keyword>
<dbReference type="SUPFAM" id="SSF52540">
    <property type="entry name" value="P-loop containing nucleoside triphosphate hydrolases"/>
    <property type="match status" value="1"/>
</dbReference>
<dbReference type="GO" id="GO:0016787">
    <property type="term" value="F:hydrolase activity"/>
    <property type="evidence" value="ECO:0007669"/>
    <property type="project" value="UniProtKB-KW"/>
</dbReference>
<evidence type="ECO:0000313" key="9">
    <source>
        <dbReference type="Proteomes" id="UP000247523"/>
    </source>
</evidence>
<dbReference type="PANTHER" id="PTHR43603:SF1">
    <property type="entry name" value="ZINC-REGULATED GTPASE METALLOPROTEIN ACTIVATOR 1"/>
    <property type="match status" value="1"/>
</dbReference>
<dbReference type="PANTHER" id="PTHR43603">
    <property type="entry name" value="COBW DOMAIN-CONTAINING PROTEIN DDB_G0274527"/>
    <property type="match status" value="1"/>
</dbReference>
<dbReference type="InterPro" id="IPR003495">
    <property type="entry name" value="CobW/HypB/UreG_nucleotide-bd"/>
</dbReference>
<dbReference type="Proteomes" id="UP000247523">
    <property type="component" value="Unassembled WGS sequence"/>
</dbReference>
<evidence type="ECO:0000256" key="5">
    <source>
        <dbReference type="ARBA" id="ARBA00049117"/>
    </source>
</evidence>
<evidence type="ECO:0000256" key="3">
    <source>
        <dbReference type="ARBA" id="ARBA00023186"/>
    </source>
</evidence>
<dbReference type="GO" id="GO:0000166">
    <property type="term" value="F:nucleotide binding"/>
    <property type="evidence" value="ECO:0007669"/>
    <property type="project" value="UniProtKB-KW"/>
</dbReference>
<evidence type="ECO:0000313" key="8">
    <source>
        <dbReference type="EMBL" id="PXV95885.1"/>
    </source>
</evidence>
<feature type="region of interest" description="Disordered" evidence="6">
    <location>
        <begin position="155"/>
        <end position="174"/>
    </location>
</feature>
<dbReference type="InterPro" id="IPR027417">
    <property type="entry name" value="P-loop_NTPase"/>
</dbReference>
<reference evidence="8 9" key="1">
    <citation type="submission" date="2018-05" db="EMBL/GenBank/DDBJ databases">
        <title>Genomic Encyclopedia of Type Strains, Phase IV (KMG-IV): sequencing the most valuable type-strain genomes for metagenomic binning, comparative biology and taxonomic classification.</title>
        <authorList>
            <person name="Goeker M."/>
        </authorList>
    </citation>
    <scope>NUCLEOTIDE SEQUENCE [LARGE SCALE GENOMIC DNA]</scope>
    <source>
        <strain evidence="8 9">DSM 28816</strain>
    </source>
</reference>
<sequence>MFNQIENKIPVTLITGYLGSGKTTFMNELLKLQSNKKVAIVVNDMGEINVDSSLIKNNSLAKYPNMELISMQNGCICCTLREKFMDQIIELSHKDIDAILVEASGISDPVSIAEAFLAYEETEKEIPVYLDSVITVVDADRIYAEFLDELNDYVDSDKDKTETDETETDEEENDPDIINLIMDQIEFCSLILLNKCDLLTKEQLREVKEVVKIIQPEAKIIETEYARVDFENIVSHIPYDYDRIRDSSLINKTLFKNNHNEEWIDGVHEEYGISSFVYTKRQPFSYDKFMKFLEDDYPETLIRAKGYIWFADDDIHTQLFEQAGRNASVTEISNWVAALPTKDREEAMANYPEILEDWDETYGDRINQIVFIGKGYSKEEITEKLNQCLETYKNTK</sequence>